<gene>
    <name evidence="2" type="ORF">KL86DYS1_30563</name>
</gene>
<name>A0A212JVA5_9BACT</name>
<evidence type="ECO:0000256" key="1">
    <source>
        <dbReference type="SAM" id="SignalP"/>
    </source>
</evidence>
<protein>
    <recommendedName>
        <fullName evidence="3">Adhesin domain-containing protein</fullName>
    </recommendedName>
</protein>
<organism evidence="2">
    <name type="scientific">uncultured Dysgonomonas sp</name>
    <dbReference type="NCBI Taxonomy" id="206096"/>
    <lineage>
        <taxon>Bacteria</taxon>
        <taxon>Pseudomonadati</taxon>
        <taxon>Bacteroidota</taxon>
        <taxon>Bacteroidia</taxon>
        <taxon>Bacteroidales</taxon>
        <taxon>Dysgonomonadaceae</taxon>
        <taxon>Dysgonomonas</taxon>
        <taxon>environmental samples</taxon>
    </lineage>
</organism>
<dbReference type="RefSeq" id="WP_296942504.1">
    <property type="nucleotide sequence ID" value="NZ_LT599032.1"/>
</dbReference>
<feature type="signal peptide" evidence="1">
    <location>
        <begin position="1"/>
        <end position="24"/>
    </location>
</feature>
<proteinExistence type="predicted"/>
<keyword evidence="1" id="KW-0732">Signal</keyword>
<dbReference type="EMBL" id="FLUM01000003">
    <property type="protein sequence ID" value="SBW03390.1"/>
    <property type="molecule type" value="Genomic_DNA"/>
</dbReference>
<evidence type="ECO:0008006" key="3">
    <source>
        <dbReference type="Google" id="ProtNLM"/>
    </source>
</evidence>
<evidence type="ECO:0000313" key="2">
    <source>
        <dbReference type="EMBL" id="SBW03390.1"/>
    </source>
</evidence>
<sequence length="306" mass="33278">MKQYFNLAASLITGLLLLITPACSSDEDDIIDNNIVDVIEGPSKNDVLSIPTDAAYLGDSIRYMRTYALSTHPIKKVSASTTQNGHIAVFGGYKEQTAIYIYAKADNESIDLSDEQAKALLEKYYNIESYANDTEIVANVSEKSDVIQGTDYRKLRVSIKIFTPESVSTALSIVKGSIIVKNISGNKHIANSISGTIKYTDSSGRNFTMESESGYIGMINTSASESMNTKLSKGNIQLVLPKGTKASLDLQSSTNINAYILNSSNFKGTNSRTKVQGKLSGGGFHINSTSGLGVIVLRWYENNEKY</sequence>
<feature type="chain" id="PRO_5012374653" description="Adhesin domain-containing protein" evidence="1">
    <location>
        <begin position="25"/>
        <end position="306"/>
    </location>
</feature>
<reference evidence="2" key="1">
    <citation type="submission" date="2016-04" db="EMBL/GenBank/DDBJ databases">
        <authorList>
            <person name="Evans L.H."/>
            <person name="Alamgir A."/>
            <person name="Owens N."/>
            <person name="Weber N.D."/>
            <person name="Virtaneva K."/>
            <person name="Barbian K."/>
            <person name="Babar A."/>
            <person name="Rosenke K."/>
        </authorList>
    </citation>
    <scope>NUCLEOTIDE SEQUENCE</scope>
    <source>
        <strain evidence="2">86-1</strain>
    </source>
</reference>
<dbReference type="AlphaFoldDB" id="A0A212JVA5"/>
<accession>A0A212JVA5</accession>